<evidence type="ECO:0000256" key="1">
    <source>
        <dbReference type="ARBA" id="ARBA00000085"/>
    </source>
</evidence>
<evidence type="ECO:0000256" key="13">
    <source>
        <dbReference type="SAM" id="Phobius"/>
    </source>
</evidence>
<dbReference type="Gene3D" id="1.10.287.130">
    <property type="match status" value="1"/>
</dbReference>
<evidence type="ECO:0000256" key="10">
    <source>
        <dbReference type="ARBA" id="ARBA00023012"/>
    </source>
</evidence>
<dbReference type="InterPro" id="IPR003661">
    <property type="entry name" value="HisK_dim/P_dom"/>
</dbReference>
<dbReference type="Proteomes" id="UP000325415">
    <property type="component" value="Unassembled WGS sequence"/>
</dbReference>
<dbReference type="EMBL" id="QDAG01000003">
    <property type="protein sequence ID" value="KAE8129095.1"/>
    <property type="molecule type" value="Genomic_DNA"/>
</dbReference>
<dbReference type="RefSeq" id="WP_152580309.1">
    <property type="nucleotide sequence ID" value="NZ_JALCCS010000003.1"/>
</dbReference>
<dbReference type="SUPFAM" id="SSF55874">
    <property type="entry name" value="ATPase domain of HSP90 chaperone/DNA topoisomerase II/histidine kinase"/>
    <property type="match status" value="1"/>
</dbReference>
<comment type="catalytic activity">
    <reaction evidence="1">
        <text>ATP + protein L-histidine = ADP + protein N-phospho-L-histidine.</text>
        <dbReference type="EC" id="2.7.13.3"/>
    </reaction>
</comment>
<keyword evidence="7" id="KW-0547">Nucleotide-binding</keyword>
<dbReference type="GO" id="GO:0005524">
    <property type="term" value="F:ATP binding"/>
    <property type="evidence" value="ECO:0007669"/>
    <property type="project" value="UniProtKB-KW"/>
</dbReference>
<name>A0A5N6S843_9BIFI</name>
<evidence type="ECO:0000256" key="9">
    <source>
        <dbReference type="ARBA" id="ARBA00022840"/>
    </source>
</evidence>
<keyword evidence="11 13" id="KW-0472">Membrane</keyword>
<evidence type="ECO:0000256" key="2">
    <source>
        <dbReference type="ARBA" id="ARBA00004236"/>
    </source>
</evidence>
<evidence type="ECO:0000256" key="7">
    <source>
        <dbReference type="ARBA" id="ARBA00022741"/>
    </source>
</evidence>
<dbReference type="GO" id="GO:0016036">
    <property type="term" value="P:cellular response to phosphate starvation"/>
    <property type="evidence" value="ECO:0007669"/>
    <property type="project" value="TreeGrafter"/>
</dbReference>
<dbReference type="FunFam" id="3.30.565.10:FF:000006">
    <property type="entry name" value="Sensor histidine kinase WalK"/>
    <property type="match status" value="1"/>
</dbReference>
<dbReference type="InterPro" id="IPR036097">
    <property type="entry name" value="HisK_dim/P_sf"/>
</dbReference>
<keyword evidence="16" id="KW-1185">Reference proteome</keyword>
<dbReference type="InterPro" id="IPR005467">
    <property type="entry name" value="His_kinase_dom"/>
</dbReference>
<evidence type="ECO:0000313" key="16">
    <source>
        <dbReference type="Proteomes" id="UP000325415"/>
    </source>
</evidence>
<dbReference type="Pfam" id="PF02518">
    <property type="entry name" value="HATPase_c"/>
    <property type="match status" value="1"/>
</dbReference>
<dbReference type="GO" id="GO:0005886">
    <property type="term" value="C:plasma membrane"/>
    <property type="evidence" value="ECO:0007669"/>
    <property type="project" value="UniProtKB-SubCell"/>
</dbReference>
<evidence type="ECO:0000256" key="6">
    <source>
        <dbReference type="ARBA" id="ARBA00022679"/>
    </source>
</evidence>
<evidence type="ECO:0000256" key="8">
    <source>
        <dbReference type="ARBA" id="ARBA00022777"/>
    </source>
</evidence>
<dbReference type="Pfam" id="PF00512">
    <property type="entry name" value="HisKA"/>
    <property type="match status" value="1"/>
</dbReference>
<dbReference type="PANTHER" id="PTHR45453">
    <property type="entry name" value="PHOSPHATE REGULON SENSOR PROTEIN PHOR"/>
    <property type="match status" value="1"/>
</dbReference>
<comment type="subcellular location">
    <subcellularLocation>
        <location evidence="2">Cell membrane</location>
    </subcellularLocation>
</comment>
<evidence type="ECO:0000256" key="11">
    <source>
        <dbReference type="ARBA" id="ARBA00023136"/>
    </source>
</evidence>
<keyword evidence="6" id="KW-0808">Transferase</keyword>
<evidence type="ECO:0000256" key="4">
    <source>
        <dbReference type="ARBA" id="ARBA00022475"/>
    </source>
</evidence>
<dbReference type="PRINTS" id="PR00344">
    <property type="entry name" value="BCTRLSENSOR"/>
</dbReference>
<feature type="domain" description="Histidine kinase" evidence="14">
    <location>
        <begin position="169"/>
        <end position="416"/>
    </location>
</feature>
<dbReference type="SMART" id="SM00387">
    <property type="entry name" value="HATPase_c"/>
    <property type="match status" value="1"/>
</dbReference>
<proteinExistence type="predicted"/>
<keyword evidence="10" id="KW-0902">Two-component regulatory system</keyword>
<reference evidence="15 16" key="1">
    <citation type="submission" date="2018-04" db="EMBL/GenBank/DDBJ databases">
        <authorList>
            <person name="Eckel V.P."/>
            <person name="Vogel R.F."/>
        </authorList>
    </citation>
    <scope>NUCLEOTIDE SEQUENCE [LARGE SCALE GENOMIC DNA]</scope>
    <source>
        <strain evidence="16">TMW 2.1764</strain>
    </source>
</reference>
<dbReference type="OrthoDB" id="9813151at2"/>
<dbReference type="PANTHER" id="PTHR45453:SF1">
    <property type="entry name" value="PHOSPHATE REGULON SENSOR PROTEIN PHOR"/>
    <property type="match status" value="1"/>
</dbReference>
<evidence type="ECO:0000256" key="3">
    <source>
        <dbReference type="ARBA" id="ARBA00012438"/>
    </source>
</evidence>
<dbReference type="InterPro" id="IPR036890">
    <property type="entry name" value="HATPase_C_sf"/>
</dbReference>
<dbReference type="PROSITE" id="PS50109">
    <property type="entry name" value="HIS_KIN"/>
    <property type="match status" value="1"/>
</dbReference>
<keyword evidence="13" id="KW-0812">Transmembrane</keyword>
<dbReference type="GO" id="GO:0004721">
    <property type="term" value="F:phosphoprotein phosphatase activity"/>
    <property type="evidence" value="ECO:0007669"/>
    <property type="project" value="TreeGrafter"/>
</dbReference>
<dbReference type="SUPFAM" id="SSF47384">
    <property type="entry name" value="Homodimeric domain of signal transducing histidine kinase"/>
    <property type="match status" value="1"/>
</dbReference>
<keyword evidence="13" id="KW-1133">Transmembrane helix</keyword>
<evidence type="ECO:0000259" key="14">
    <source>
        <dbReference type="PROSITE" id="PS50109"/>
    </source>
</evidence>
<keyword evidence="9" id="KW-0067">ATP-binding</keyword>
<dbReference type="SMART" id="SM00388">
    <property type="entry name" value="HisKA"/>
    <property type="match status" value="1"/>
</dbReference>
<dbReference type="Gene3D" id="3.30.565.10">
    <property type="entry name" value="Histidine kinase-like ATPase, C-terminal domain"/>
    <property type="match status" value="1"/>
</dbReference>
<accession>A0A5N6S843</accession>
<organism evidence="15 16">
    <name type="scientific">Bifidobacterium tibiigranuli</name>
    <dbReference type="NCBI Taxonomy" id="2172043"/>
    <lineage>
        <taxon>Bacteria</taxon>
        <taxon>Bacillati</taxon>
        <taxon>Actinomycetota</taxon>
        <taxon>Actinomycetes</taxon>
        <taxon>Bifidobacteriales</taxon>
        <taxon>Bifidobacteriaceae</taxon>
        <taxon>Bifidobacterium</taxon>
    </lineage>
</organism>
<keyword evidence="4" id="KW-1003">Cell membrane</keyword>
<dbReference type="FunFam" id="1.10.287.130:FF:000008">
    <property type="entry name" value="Two-component sensor histidine kinase"/>
    <property type="match status" value="1"/>
</dbReference>
<dbReference type="CDD" id="cd00082">
    <property type="entry name" value="HisKA"/>
    <property type="match status" value="1"/>
</dbReference>
<gene>
    <name evidence="15" type="ORF">DDE84_03160</name>
</gene>
<keyword evidence="8 15" id="KW-0418">Kinase</keyword>
<sequence>MLAGITVAQFLVLAALIVVVATIALTWLVVSVRDRNSERADDAPWSPGQRLFDDESLSPHVVHRMIEAMPNALIVCSSQGLVSYLSPGAAQLGLVDRDRLAAPELMDLLAQVDSDGVLRERELTTGAGEQATHTRVRIGAIDDDAYAVFLDDVSEQRRFEEVRRDFVTNVSHELKTPSGAIALLAETISDAVDDPDAVRYFAGRITKESERLNQLVRHLIDLQRVQDMSAMQATQRVDALAAVREAIELNATSAQERQIDVRLTVDGQMHQMPQMHPSASSDSRFEVLADRESLTTAVRNLVENAIRYSPQHGSVVVVLERAGDTAPIDAASTHAVPTHAVRIRVVDQGIGIPKDAQARVFERFYRVDAARSRATGGSGLGLSIAKHGIEEHGGSLSMWSHEGFGSTFTIELPAAPENTEA</sequence>
<feature type="transmembrane region" description="Helical" evidence="13">
    <location>
        <begin position="6"/>
        <end position="30"/>
    </location>
</feature>
<protein>
    <recommendedName>
        <fullName evidence="12">Sensor-like histidine kinase SenX3</fullName>
        <ecNumber evidence="3">2.7.13.3</ecNumber>
    </recommendedName>
</protein>
<evidence type="ECO:0000256" key="5">
    <source>
        <dbReference type="ARBA" id="ARBA00022553"/>
    </source>
</evidence>
<dbReference type="InterPro" id="IPR050351">
    <property type="entry name" value="BphY/WalK/GraS-like"/>
</dbReference>
<dbReference type="CDD" id="cd00075">
    <property type="entry name" value="HATPase"/>
    <property type="match status" value="1"/>
</dbReference>
<dbReference type="GeneID" id="78126690"/>
<dbReference type="InterPro" id="IPR003594">
    <property type="entry name" value="HATPase_dom"/>
</dbReference>
<dbReference type="AlphaFoldDB" id="A0A5N6S843"/>
<evidence type="ECO:0000313" key="15">
    <source>
        <dbReference type="EMBL" id="KAE8129095.1"/>
    </source>
</evidence>
<evidence type="ECO:0000256" key="12">
    <source>
        <dbReference type="ARBA" id="ARBA00039401"/>
    </source>
</evidence>
<comment type="caution">
    <text evidence="15">The sequence shown here is derived from an EMBL/GenBank/DDBJ whole genome shotgun (WGS) entry which is preliminary data.</text>
</comment>
<dbReference type="GO" id="GO:0000155">
    <property type="term" value="F:phosphorelay sensor kinase activity"/>
    <property type="evidence" value="ECO:0007669"/>
    <property type="project" value="InterPro"/>
</dbReference>
<dbReference type="InterPro" id="IPR004358">
    <property type="entry name" value="Sig_transdc_His_kin-like_C"/>
</dbReference>
<dbReference type="EC" id="2.7.13.3" evidence="3"/>
<keyword evidence="5" id="KW-0597">Phosphoprotein</keyword>